<evidence type="ECO:0000256" key="6">
    <source>
        <dbReference type="ARBA" id="ARBA00022840"/>
    </source>
</evidence>
<evidence type="ECO:0000256" key="2">
    <source>
        <dbReference type="ARBA" id="ARBA00006914"/>
    </source>
</evidence>
<keyword evidence="5" id="KW-0378">Hydrolase</keyword>
<feature type="region of interest" description="Disordered" evidence="11">
    <location>
        <begin position="490"/>
        <end position="511"/>
    </location>
</feature>
<evidence type="ECO:0000256" key="3">
    <source>
        <dbReference type="ARBA" id="ARBA00022593"/>
    </source>
</evidence>
<evidence type="ECO:0000313" key="14">
    <source>
        <dbReference type="Proteomes" id="UP000245942"/>
    </source>
</evidence>
<keyword evidence="7" id="KW-0472">Membrane</keyword>
<evidence type="ECO:0000256" key="8">
    <source>
        <dbReference type="ARBA" id="ARBA00034811"/>
    </source>
</evidence>
<organism evidence="13 14">
    <name type="scientific">Pseudomicrostroma glucosiphilum</name>
    <dbReference type="NCBI Taxonomy" id="1684307"/>
    <lineage>
        <taxon>Eukaryota</taxon>
        <taxon>Fungi</taxon>
        <taxon>Dikarya</taxon>
        <taxon>Basidiomycota</taxon>
        <taxon>Ustilaginomycotina</taxon>
        <taxon>Exobasidiomycetes</taxon>
        <taxon>Microstromatales</taxon>
        <taxon>Microstromatales incertae sedis</taxon>
        <taxon>Pseudomicrostroma</taxon>
    </lineage>
</organism>
<dbReference type="GO" id="GO:0005829">
    <property type="term" value="C:cytosol"/>
    <property type="evidence" value="ECO:0007669"/>
    <property type="project" value="TreeGrafter"/>
</dbReference>
<dbReference type="EMBL" id="KZ819326">
    <property type="protein sequence ID" value="PWN21232.1"/>
    <property type="molecule type" value="Genomic_DNA"/>
</dbReference>
<comment type="catalytic activity">
    <reaction evidence="10">
        <text>ATP + H2O = ADP + phosphate + H(+)</text>
        <dbReference type="Rhea" id="RHEA:13065"/>
        <dbReference type="ChEBI" id="CHEBI:15377"/>
        <dbReference type="ChEBI" id="CHEBI:15378"/>
        <dbReference type="ChEBI" id="CHEBI:30616"/>
        <dbReference type="ChEBI" id="CHEBI:43474"/>
        <dbReference type="ChEBI" id="CHEBI:456216"/>
    </reaction>
    <physiologicalReaction direction="left-to-right" evidence="10">
        <dbReference type="Rhea" id="RHEA:13066"/>
    </physiologicalReaction>
</comment>
<dbReference type="InterPro" id="IPR050168">
    <property type="entry name" value="AAA_ATPase_domain"/>
</dbReference>
<evidence type="ECO:0000259" key="12">
    <source>
        <dbReference type="SMART" id="SM00382"/>
    </source>
</evidence>
<comment type="similarity">
    <text evidence="2">Belongs to the AAA ATPase family.</text>
</comment>
<dbReference type="GO" id="GO:0005778">
    <property type="term" value="C:peroxisomal membrane"/>
    <property type="evidence" value="ECO:0007669"/>
    <property type="project" value="TreeGrafter"/>
</dbReference>
<evidence type="ECO:0000256" key="7">
    <source>
        <dbReference type="ARBA" id="ARBA00023136"/>
    </source>
</evidence>
<name>A0A316U7U8_9BASI</name>
<dbReference type="PANTHER" id="PTHR23077">
    <property type="entry name" value="AAA-FAMILY ATPASE"/>
    <property type="match status" value="1"/>
</dbReference>
<evidence type="ECO:0000256" key="4">
    <source>
        <dbReference type="ARBA" id="ARBA00022741"/>
    </source>
</evidence>
<dbReference type="SUPFAM" id="SSF52540">
    <property type="entry name" value="P-loop containing nucleoside triphosphate hydrolases"/>
    <property type="match status" value="2"/>
</dbReference>
<dbReference type="Gene3D" id="1.10.8.60">
    <property type="match status" value="2"/>
</dbReference>
<evidence type="ECO:0000256" key="1">
    <source>
        <dbReference type="ARBA" id="ARBA00004370"/>
    </source>
</evidence>
<dbReference type="CDD" id="cd19527">
    <property type="entry name" value="RecA-like_PEX6_r2"/>
    <property type="match status" value="1"/>
</dbReference>
<feature type="compositionally biased region" description="Basic and acidic residues" evidence="11">
    <location>
        <begin position="1218"/>
        <end position="1233"/>
    </location>
</feature>
<dbReference type="InterPro" id="IPR003959">
    <property type="entry name" value="ATPase_AAA_core"/>
</dbReference>
<dbReference type="FunFam" id="3.40.50.300:FF:000109">
    <property type="entry name" value="Peroxisomal biogenesis factor 6"/>
    <property type="match status" value="1"/>
</dbReference>
<evidence type="ECO:0000256" key="5">
    <source>
        <dbReference type="ARBA" id="ARBA00022801"/>
    </source>
</evidence>
<comment type="subcellular location">
    <subcellularLocation>
        <location evidence="1">Membrane</location>
    </subcellularLocation>
</comment>
<dbReference type="STRING" id="1684307.A0A316U7U8"/>
<dbReference type="GO" id="GO:0016887">
    <property type="term" value="F:ATP hydrolysis activity"/>
    <property type="evidence" value="ECO:0007669"/>
    <property type="project" value="InterPro"/>
</dbReference>
<dbReference type="PROSITE" id="PS00674">
    <property type="entry name" value="AAA"/>
    <property type="match status" value="1"/>
</dbReference>
<dbReference type="InterPro" id="IPR047533">
    <property type="entry name" value="RecA-like_PEX6_r2"/>
</dbReference>
<dbReference type="GeneID" id="37012398"/>
<feature type="region of interest" description="Disordered" evidence="11">
    <location>
        <begin position="1265"/>
        <end position="1376"/>
    </location>
</feature>
<evidence type="ECO:0000256" key="11">
    <source>
        <dbReference type="SAM" id="MobiDB-lite"/>
    </source>
</evidence>
<dbReference type="InterPro" id="IPR003593">
    <property type="entry name" value="AAA+_ATPase"/>
</dbReference>
<keyword evidence="3" id="KW-0962">Peroxisome biogenesis</keyword>
<accession>A0A316U7U8</accession>
<evidence type="ECO:0000256" key="10">
    <source>
        <dbReference type="ARBA" id="ARBA00048778"/>
    </source>
</evidence>
<dbReference type="InterPro" id="IPR003960">
    <property type="entry name" value="ATPase_AAA_CS"/>
</dbReference>
<gene>
    <name evidence="13" type="ORF">BCV69DRAFT_259553</name>
</gene>
<dbReference type="GO" id="GO:0005524">
    <property type="term" value="F:ATP binding"/>
    <property type="evidence" value="ECO:0007669"/>
    <property type="project" value="UniProtKB-KW"/>
</dbReference>
<feature type="compositionally biased region" description="Basic and acidic residues" evidence="11">
    <location>
        <begin position="1285"/>
        <end position="1294"/>
    </location>
</feature>
<keyword evidence="6" id="KW-0067">ATP-binding</keyword>
<feature type="domain" description="AAA+ ATPase" evidence="12">
    <location>
        <begin position="939"/>
        <end position="1080"/>
    </location>
</feature>
<dbReference type="GO" id="GO:0016558">
    <property type="term" value="P:protein import into peroxisome matrix"/>
    <property type="evidence" value="ECO:0007669"/>
    <property type="project" value="TreeGrafter"/>
</dbReference>
<keyword evidence="14" id="KW-1185">Reference proteome</keyword>
<dbReference type="PANTHER" id="PTHR23077:SF9">
    <property type="entry name" value="PEROXISOMAL ATPASE PEX6"/>
    <property type="match status" value="1"/>
</dbReference>
<feature type="compositionally biased region" description="Basic and acidic residues" evidence="11">
    <location>
        <begin position="1365"/>
        <end position="1376"/>
    </location>
</feature>
<feature type="compositionally biased region" description="Basic and acidic residues" evidence="11">
    <location>
        <begin position="491"/>
        <end position="511"/>
    </location>
</feature>
<sequence>MPSVADKQDLPSSPSRRRQVTFVAAQAQPIHESQHLPQTIDGRGHIALLPSQLWDKLFADHDDVDVSAQSSSSSTPAHQATVIAVQFPHVQQAGRRKGASETQAGRTFLYSAYRSQDGDEEQPRYISLSWMPDLSESSPISVRIAAHLPLPLSSIILATADNDLLEAAQNSDSTFGQDIAGALVRQSEYVYLPQGRARLVQTEPTLQGIITQDTSILVVYDGEEASAEQDLDVDGLEGLHQAQMSEGEAELSIDERFLAGSVLEDFEEYAEQAGEAAELAAHASAATSTLPVIVIQNPEVLRASIESWREGQRQLGAQEDTEIDEESAVLLAEKGLASIGGFNGDWAIAELIGSSKPRLVRLFCYTPSTTHAASQAYVPPSLLQNLQQSPADFDPFPHTPPRIRLAPIPASRSPESSISNTPLHCPLPIPFADALTIARVPSALSSNRKYQTLFLDALKGYFEGRKRIVKEGDIIAVGVVKGKVRWVRNKGGAEEGSEKKQTEGQGERDGDVADAELIDYSLPLSSSAGSEDASTSTLPLQPDGVVHFLVSSLVPELAVPSSVESASENVRPEDLEIREHARRGLLGAVVDPILTKMVQTGIVGSRIGDWDGWLDVQSTLPDLPSPGQVSPLTSPSAPFGRVVQLLEATLLPQAGSYGLHLTVLLKGARGSGKKTIARWIAKQVGVHLIEINCFDILGDSDTQTEGVLRARMETAASCGPAIVLLQNIDALARKSQAMETGQEPAMSHVLRSCVEKLRGTMGQGHRPVAVFGTTSDPDKCPNGILATFKHEISIDAPNEAERLQILTTSVSQSGLILGPDVSLKDVATQTAALVAADLVDLVARARLASIERVRKAFGFLPHPPTEEDLATSGICLTGADFDSALRKARSNYSESIGAPKIPNVTWDDVGGLASVKSDILDTIQLPLEHPELFTDGLKKRSGILLYGPPGTGKTLLAKAVATSCSLNFFSVKGPELLNMYIGESEANVRRVFQRARDAKPCVIFFDELDSVAPKRGNQGDSGGVMDRIVSQLLAELDGMAGGKEGTDVFVIGATNRPDLLDPALLRPGRFDRLLYLSVSETHAAQLNILQALTRKFKLDPDLGDLSIIAERCPFNLTGADFYALCSDAMLKAMTRKAGEVDDQIARLNASGPPSSSSPHPYPITPQYYLSELATPAEIEVRVKREDFEAALRELSPSVSEKEMEHYRSVQQQFSGPAKGEEGKAENARADVGDEDAQTRMIEEMMKRAGLSNGSSEGGAYILDEQDEEEEQAISTASKGKGKARARPDGIETTHLENIGQGSSGTGELLPPLEAERPQSNGSGPAMTKDAIEGPPSTVGNEADGPSGETQPVPNGSGQGGKGKSKGKDKGKGKARA</sequence>
<dbReference type="Gene3D" id="3.40.50.300">
    <property type="entry name" value="P-loop containing nucleotide triphosphate hydrolases"/>
    <property type="match status" value="2"/>
</dbReference>
<dbReference type="OrthoDB" id="5553750at2759"/>
<protein>
    <recommendedName>
        <fullName evidence="8">Peroxisomal ATPase PEX6</fullName>
    </recommendedName>
    <alternativeName>
        <fullName evidence="9">Peroxin-6</fullName>
    </alternativeName>
</protein>
<dbReference type="Proteomes" id="UP000245942">
    <property type="component" value="Unassembled WGS sequence"/>
</dbReference>
<dbReference type="Pfam" id="PF00004">
    <property type="entry name" value="AAA"/>
    <property type="match status" value="2"/>
</dbReference>
<proteinExistence type="inferred from homology"/>
<dbReference type="InterPro" id="IPR056995">
    <property type="entry name" value="PEX6_4th_dom"/>
</dbReference>
<dbReference type="SMART" id="SM00382">
    <property type="entry name" value="AAA"/>
    <property type="match status" value="2"/>
</dbReference>
<evidence type="ECO:0000313" key="13">
    <source>
        <dbReference type="EMBL" id="PWN21232.1"/>
    </source>
</evidence>
<dbReference type="RefSeq" id="XP_025348392.1">
    <property type="nucleotide sequence ID" value="XM_025490664.1"/>
</dbReference>
<feature type="domain" description="AAA+ ATPase" evidence="12">
    <location>
        <begin position="659"/>
        <end position="798"/>
    </location>
</feature>
<dbReference type="Pfam" id="PF23315">
    <property type="entry name" value="PEX6_4th"/>
    <property type="match status" value="1"/>
</dbReference>
<keyword evidence="4" id="KW-0547">Nucleotide-binding</keyword>
<evidence type="ECO:0000256" key="9">
    <source>
        <dbReference type="ARBA" id="ARBA00034920"/>
    </source>
</evidence>
<dbReference type="InterPro" id="IPR027417">
    <property type="entry name" value="P-loop_NTPase"/>
</dbReference>
<feature type="region of interest" description="Disordered" evidence="11">
    <location>
        <begin position="1211"/>
        <end position="1233"/>
    </location>
</feature>
<reference evidence="13 14" key="1">
    <citation type="journal article" date="2018" name="Mol. Biol. Evol.">
        <title>Broad Genomic Sampling Reveals a Smut Pathogenic Ancestry of the Fungal Clade Ustilaginomycotina.</title>
        <authorList>
            <person name="Kijpornyongpan T."/>
            <person name="Mondo S.J."/>
            <person name="Barry K."/>
            <person name="Sandor L."/>
            <person name="Lee J."/>
            <person name="Lipzen A."/>
            <person name="Pangilinan J."/>
            <person name="LaButti K."/>
            <person name="Hainaut M."/>
            <person name="Henrissat B."/>
            <person name="Grigoriev I.V."/>
            <person name="Spatafora J.W."/>
            <person name="Aime M.C."/>
        </authorList>
    </citation>
    <scope>NUCLEOTIDE SEQUENCE [LARGE SCALE GENOMIC DNA]</scope>
    <source>
        <strain evidence="13 14">MCA 4718</strain>
    </source>
</reference>
<dbReference type="FunFam" id="1.10.8.60:FF:000039">
    <property type="entry name" value="peroxisome biogenesis factor 6"/>
    <property type="match status" value="1"/>
</dbReference>